<dbReference type="SMART" id="SM00433">
    <property type="entry name" value="TOP2c"/>
    <property type="match status" value="1"/>
</dbReference>
<dbReference type="InterPro" id="IPR014721">
    <property type="entry name" value="Ribsml_uS5_D2-typ_fold_subgr"/>
</dbReference>
<dbReference type="PRINTS" id="PR01159">
    <property type="entry name" value="DNAGYRASEB"/>
</dbReference>
<feature type="domain" description="Toprim" evidence="6">
    <location>
        <begin position="387"/>
        <end position="471"/>
    </location>
</feature>
<keyword evidence="3" id="KW-0238">DNA-binding</keyword>
<dbReference type="InterPro" id="IPR006171">
    <property type="entry name" value="TOPRIM_dom"/>
</dbReference>
<protein>
    <recommendedName>
        <fullName evidence="2">DNA topoisomerase (ATP-hydrolyzing)</fullName>
        <ecNumber evidence="2">5.6.2.2</ecNumber>
    </recommendedName>
</protein>
<evidence type="ECO:0000256" key="4">
    <source>
        <dbReference type="ARBA" id="ARBA00023235"/>
    </source>
</evidence>
<dbReference type="Gene3D" id="3.30.230.10">
    <property type="match status" value="1"/>
</dbReference>
<dbReference type="Gene3D" id="3.40.50.670">
    <property type="match status" value="1"/>
</dbReference>
<accession>A0A8S5SWL6</accession>
<dbReference type="Pfam" id="PF00204">
    <property type="entry name" value="DNA_gyraseB"/>
    <property type="match status" value="1"/>
</dbReference>
<proteinExistence type="predicted"/>
<dbReference type="PANTHER" id="PTHR45866:SF2">
    <property type="entry name" value="DNA TOPOISOMERASE (ATP-HYDROLYZING)"/>
    <property type="match status" value="1"/>
</dbReference>
<dbReference type="InterPro" id="IPR001241">
    <property type="entry name" value="Topo_IIA"/>
</dbReference>
<dbReference type="Gene3D" id="3.30.565.10">
    <property type="entry name" value="Histidine kinase-like ATPase, C-terminal domain"/>
    <property type="match status" value="1"/>
</dbReference>
<dbReference type="InterPro" id="IPR013506">
    <property type="entry name" value="Topo_IIA_bsu_dom2"/>
</dbReference>
<dbReference type="PRINTS" id="PR00418">
    <property type="entry name" value="TPI2FAMILY"/>
</dbReference>
<sequence>MYAGDTSTPNQLLLEMFSNALDEYSIGHGKQILVTINPDGVCCVRDFAQGFICGETRNDGKTVLEASFSVINTSGKYSDDGVYEGSSLGLNGVGSKIATFLSDWLEIRTHRDGKYEYIRFEDGLKTDQQVGKWADENDPHGTVVTWLPSKRFFETNKTQISYFKKFFDDISCLCPGLEIVLSDGKKEYAFSKSGIEDLISNHLNGEIETVSNRFNLKNNKLSLAFTYTGKSSCDIISYVNYGLVETSPHITLIKSTITRVLNNWARENGLLSKKDKNLDGASLQEGLLLVCNIVSKGVSYDAQTKGKIVKMDTSPLDSFGEMLEVWLDNNPEDGKSIINQAVVAKKAAEAAKKAREAVKSKSKEKDKVFKLPTTLADCWGKDRSKCELFLTEGKSAMSGLVAGRDSKFQAVYGVRGKMLSILKVAPGNILKNQEINNIIQALGLDYDPKTAKCVYDKNKLRYDKIIAAADAK</sequence>
<dbReference type="SUPFAM" id="SSF55874">
    <property type="entry name" value="ATPase domain of HSP90 chaperone/DNA topoisomerase II/histidine kinase"/>
    <property type="match status" value="1"/>
</dbReference>
<dbReference type="GO" id="GO:0006265">
    <property type="term" value="P:DNA topological change"/>
    <property type="evidence" value="ECO:0007669"/>
    <property type="project" value="InterPro"/>
</dbReference>
<organism evidence="7">
    <name type="scientific">Siphoviridae sp. ctZHD14</name>
    <dbReference type="NCBI Taxonomy" id="2827891"/>
    <lineage>
        <taxon>Viruses</taxon>
        <taxon>Duplodnaviria</taxon>
        <taxon>Heunggongvirae</taxon>
        <taxon>Uroviricota</taxon>
        <taxon>Caudoviricetes</taxon>
    </lineage>
</organism>
<evidence type="ECO:0000313" key="7">
    <source>
        <dbReference type="EMBL" id="DAF55171.1"/>
    </source>
</evidence>
<dbReference type="InterPro" id="IPR036890">
    <property type="entry name" value="HATPase_C_sf"/>
</dbReference>
<dbReference type="GO" id="GO:0005524">
    <property type="term" value="F:ATP binding"/>
    <property type="evidence" value="ECO:0007669"/>
    <property type="project" value="InterPro"/>
</dbReference>
<dbReference type="InterPro" id="IPR020568">
    <property type="entry name" value="Ribosomal_Su5_D2-typ_SF"/>
</dbReference>
<name>A0A8S5SWL6_9CAUD</name>
<dbReference type="GO" id="GO:0003918">
    <property type="term" value="F:DNA topoisomerase type II (double strand cut, ATP-hydrolyzing) activity"/>
    <property type="evidence" value="ECO:0007669"/>
    <property type="project" value="UniProtKB-EC"/>
</dbReference>
<dbReference type="PANTHER" id="PTHR45866">
    <property type="entry name" value="DNA GYRASE/TOPOISOMERASE SUBUNIT B"/>
    <property type="match status" value="1"/>
</dbReference>
<dbReference type="SUPFAM" id="SSF56719">
    <property type="entry name" value="Type II DNA topoisomerase"/>
    <property type="match status" value="1"/>
</dbReference>
<dbReference type="InterPro" id="IPR013759">
    <property type="entry name" value="Topo_IIA_B_C"/>
</dbReference>
<feature type="domain" description="DNA topoisomerase type IIA subunit B" evidence="5">
    <location>
        <begin position="207"/>
        <end position="356"/>
    </location>
</feature>
<evidence type="ECO:0000256" key="3">
    <source>
        <dbReference type="ARBA" id="ARBA00023125"/>
    </source>
</evidence>
<reference evidence="7" key="1">
    <citation type="journal article" date="2021" name="Proc. Natl. Acad. Sci. U.S.A.">
        <title>A Catalog of Tens of Thousands of Viruses from Human Metagenomes Reveals Hidden Associations with Chronic Diseases.</title>
        <authorList>
            <person name="Tisza M.J."/>
            <person name="Buck C.B."/>
        </authorList>
    </citation>
    <scope>NUCLEOTIDE SEQUENCE</scope>
    <source>
        <strain evidence="7">CtZHD14</strain>
    </source>
</reference>
<dbReference type="EC" id="5.6.2.2" evidence="2"/>
<dbReference type="EMBL" id="BK032687">
    <property type="protein sequence ID" value="DAF55171.1"/>
    <property type="molecule type" value="Genomic_DNA"/>
</dbReference>
<comment type="catalytic activity">
    <reaction evidence="1">
        <text>ATP-dependent breakage, passage and rejoining of double-stranded DNA.</text>
        <dbReference type="EC" id="5.6.2.2"/>
    </reaction>
</comment>
<evidence type="ECO:0000256" key="1">
    <source>
        <dbReference type="ARBA" id="ARBA00000185"/>
    </source>
</evidence>
<evidence type="ECO:0000259" key="5">
    <source>
        <dbReference type="Pfam" id="PF00204"/>
    </source>
</evidence>
<dbReference type="InterPro" id="IPR013760">
    <property type="entry name" value="Topo_IIA-like_dom_sf"/>
</dbReference>
<evidence type="ECO:0000259" key="6">
    <source>
        <dbReference type="Pfam" id="PF01751"/>
    </source>
</evidence>
<keyword evidence="4" id="KW-0413">Isomerase</keyword>
<dbReference type="InterPro" id="IPR000565">
    <property type="entry name" value="Topo_IIA_B"/>
</dbReference>
<evidence type="ECO:0000256" key="2">
    <source>
        <dbReference type="ARBA" id="ARBA00012895"/>
    </source>
</evidence>
<dbReference type="SUPFAM" id="SSF54211">
    <property type="entry name" value="Ribosomal protein S5 domain 2-like"/>
    <property type="match status" value="1"/>
</dbReference>
<dbReference type="Pfam" id="PF01751">
    <property type="entry name" value="Toprim"/>
    <property type="match status" value="1"/>
</dbReference>
<dbReference type="GO" id="GO:0003677">
    <property type="term" value="F:DNA binding"/>
    <property type="evidence" value="ECO:0007669"/>
    <property type="project" value="UniProtKB-KW"/>
</dbReference>